<dbReference type="PRINTS" id="PR00320">
    <property type="entry name" value="GPROTEINBRPT"/>
</dbReference>
<dbReference type="SUPFAM" id="SSF81383">
    <property type="entry name" value="F-box domain"/>
    <property type="match status" value="1"/>
</dbReference>
<dbReference type="SMART" id="SM00320">
    <property type="entry name" value="WD40"/>
    <property type="match status" value="6"/>
</dbReference>
<evidence type="ECO:0000256" key="2">
    <source>
        <dbReference type="ARBA" id="ARBA00022737"/>
    </source>
</evidence>
<dbReference type="Gene3D" id="2.130.10.10">
    <property type="entry name" value="YVTN repeat-like/Quinoprotein amine dehydrogenase"/>
    <property type="match status" value="1"/>
</dbReference>
<dbReference type="STRING" id="10195.A0A3M7R436"/>
<evidence type="ECO:0000313" key="5">
    <source>
        <dbReference type="EMBL" id="RNA18151.1"/>
    </source>
</evidence>
<proteinExistence type="predicted"/>
<dbReference type="Pfam" id="PF00400">
    <property type="entry name" value="WD40"/>
    <property type="match status" value="4"/>
</dbReference>
<dbReference type="Gene3D" id="1.20.1280.50">
    <property type="match status" value="1"/>
</dbReference>
<feature type="repeat" description="WD" evidence="3">
    <location>
        <begin position="602"/>
        <end position="641"/>
    </location>
</feature>
<dbReference type="CDD" id="cd00200">
    <property type="entry name" value="WD40"/>
    <property type="match status" value="1"/>
</dbReference>
<dbReference type="Pfam" id="PF00646">
    <property type="entry name" value="F-box"/>
    <property type="match status" value="1"/>
</dbReference>
<dbReference type="OrthoDB" id="674604at2759"/>
<reference evidence="5 6" key="1">
    <citation type="journal article" date="2018" name="Sci. Rep.">
        <title>Genomic signatures of local adaptation to the degree of environmental predictability in rotifers.</title>
        <authorList>
            <person name="Franch-Gras L."/>
            <person name="Hahn C."/>
            <person name="Garcia-Roger E.M."/>
            <person name="Carmona M.J."/>
            <person name="Serra M."/>
            <person name="Gomez A."/>
        </authorList>
    </citation>
    <scope>NUCLEOTIDE SEQUENCE [LARGE SCALE GENOMIC DNA]</scope>
    <source>
        <strain evidence="5">HYR1</strain>
    </source>
</reference>
<keyword evidence="1 3" id="KW-0853">WD repeat</keyword>
<feature type="repeat" description="WD" evidence="3">
    <location>
        <begin position="480"/>
        <end position="521"/>
    </location>
</feature>
<dbReference type="InterPro" id="IPR015943">
    <property type="entry name" value="WD40/YVTN_repeat-like_dom_sf"/>
</dbReference>
<dbReference type="Proteomes" id="UP000276133">
    <property type="component" value="Unassembled WGS sequence"/>
</dbReference>
<organism evidence="5 6">
    <name type="scientific">Brachionus plicatilis</name>
    <name type="common">Marine rotifer</name>
    <name type="synonym">Brachionus muelleri</name>
    <dbReference type="NCBI Taxonomy" id="10195"/>
    <lineage>
        <taxon>Eukaryota</taxon>
        <taxon>Metazoa</taxon>
        <taxon>Spiralia</taxon>
        <taxon>Gnathifera</taxon>
        <taxon>Rotifera</taxon>
        <taxon>Eurotatoria</taxon>
        <taxon>Monogononta</taxon>
        <taxon>Pseudotrocha</taxon>
        <taxon>Ploima</taxon>
        <taxon>Brachionidae</taxon>
        <taxon>Brachionus</taxon>
    </lineage>
</organism>
<keyword evidence="6" id="KW-1185">Reference proteome</keyword>
<dbReference type="SUPFAM" id="SSF50978">
    <property type="entry name" value="WD40 repeat-like"/>
    <property type="match status" value="1"/>
</dbReference>
<name>A0A3M7R436_BRAPC</name>
<evidence type="ECO:0000313" key="6">
    <source>
        <dbReference type="Proteomes" id="UP000276133"/>
    </source>
</evidence>
<dbReference type="InterPro" id="IPR001810">
    <property type="entry name" value="F-box_dom"/>
</dbReference>
<dbReference type="InterPro" id="IPR019775">
    <property type="entry name" value="WD40_repeat_CS"/>
</dbReference>
<dbReference type="EMBL" id="REGN01004302">
    <property type="protein sequence ID" value="RNA18151.1"/>
    <property type="molecule type" value="Genomic_DNA"/>
</dbReference>
<dbReference type="InterPro" id="IPR020472">
    <property type="entry name" value="WD40_PAC1"/>
</dbReference>
<dbReference type="PANTHER" id="PTHR19872:SF7">
    <property type="entry name" value="F-BOX AND WD REPEAT DOMAIN CONTAINING PROTEIN 10B-RELATED"/>
    <property type="match status" value="1"/>
</dbReference>
<dbReference type="CDD" id="cd22136">
    <property type="entry name" value="F-box_FBXW10"/>
    <property type="match status" value="1"/>
</dbReference>
<dbReference type="AlphaFoldDB" id="A0A3M7R436"/>
<dbReference type="InterPro" id="IPR036047">
    <property type="entry name" value="F-box-like_dom_sf"/>
</dbReference>
<evidence type="ECO:0000256" key="3">
    <source>
        <dbReference type="PROSITE-ProRule" id="PRU00221"/>
    </source>
</evidence>
<sequence length="1126" mass="129595">MITESEPKFHGQVDLAPGLKSDMNQSLDSLKAKKVRYRTRNRHGMTKSYNFNINLALDYTCHRFNGDNNFCGKCNSCQIVNQLNNLKQWFDRASHVTIKAFLIGLIVRINNIKIYKYLNDLLKPLTESKDYIYARNKFLPSCDEDHMKATNNRCLDNDYVSKQINATWNWYSGSTNYIKLNFMLSLLNKCDQALVFMTILKLKSILETHNPYSESAQSSYESGSEMVLDAYDDEEDYEEDLEVRGILKKEHEQSISDFKHVDFIRLLPVHLSKSILSTLNKKNLYNCLFVCKYWCNLIKEVHKEGFLNKILVDDMMLLKGTSSKGINPRYANNVDVKVPNLIPGTNEVIRLADQKVFRSSYKSEWNWTNALQGYETRNVIMEERNVFCGPYNVLLLKEKKDPHRVSHFNGKNLVAFGSFDKKIRFIDLKLASEKHTTIQGHAGSIKCMYICEAKKIVVTGSYDTSIRVWSIENGKCLRIFQGHQQTVNCISMDDERDRVISGSGDKTCRVWNLSKKKCWRTFKHMYQINSVAIGEEICISGGSTGKIKVFHLQSGKLIKTISAHMGPVNSIKFDRWHILTCSSDGYALVYSTQGKHKNCMAAMRHPKEVLCMEFQYLRAITGSADGKIRIWSILNGDCLRVMRGNSQCDPILSMNIVENRILLNTEFNMIMMEFEIVQFDYESSMTNLVDGNEEMVAEEFKRSTSTLRKSRNYSQIRASRSELVATPNVKLFNDDRKSVLDHSARPISAKNLREANLVHKITSKPLNITRNSIGNISDFGLKKRESFVQVINYAITSQTTLSGISNRATVMSHSHPNQAIFRDRKIDEARQNFQRELEIFKSRTTDLIETKQYLRDQLKDIKQIEQGSPSNNASPELQREKNLFDTKSCIDARVLDHIDPQLTSTSDNAINRPTSSPSRVDTKTKIRLRQDDLKSIKNFELEKKFDILFNESEPKMNRREKSQKIVSKVFETREQNSATLQMHPINVKSKIPNPRIVSPVKIEYKKQPAKKESVNRSKSAFVQENQKEFVPIFYRPKSNLLNRPPKPLGGIIEVNKFIAGDQLNLMTNKQVDKIMDTFHASKLIPKKSKEAIREDFYKQLWTLKSKGIYHGSLLAKPKSIAPEIRE</sequence>
<comment type="caution">
    <text evidence="5">The sequence shown here is derived from an EMBL/GenBank/DDBJ whole genome shotgun (WGS) entry which is preliminary data.</text>
</comment>
<dbReference type="PROSITE" id="PS50294">
    <property type="entry name" value="WD_REPEATS_REGION"/>
    <property type="match status" value="2"/>
</dbReference>
<feature type="repeat" description="WD" evidence="3">
    <location>
        <begin position="438"/>
        <end position="479"/>
    </location>
</feature>
<protein>
    <submittedName>
        <fullName evidence="5">CMT1A duplicated region transcript 1</fullName>
    </submittedName>
</protein>
<evidence type="ECO:0000259" key="4">
    <source>
        <dbReference type="PROSITE" id="PS50181"/>
    </source>
</evidence>
<feature type="domain" description="F-box" evidence="4">
    <location>
        <begin position="261"/>
        <end position="310"/>
    </location>
</feature>
<dbReference type="PROSITE" id="PS50082">
    <property type="entry name" value="WD_REPEATS_2"/>
    <property type="match status" value="3"/>
</dbReference>
<dbReference type="PROSITE" id="PS00678">
    <property type="entry name" value="WD_REPEATS_1"/>
    <property type="match status" value="1"/>
</dbReference>
<dbReference type="InterPro" id="IPR051075">
    <property type="entry name" value="SCF_subunit_WD-repeat"/>
</dbReference>
<evidence type="ECO:0000256" key="1">
    <source>
        <dbReference type="ARBA" id="ARBA00022574"/>
    </source>
</evidence>
<gene>
    <name evidence="5" type="ORF">BpHYR1_028309</name>
</gene>
<accession>A0A3M7R436</accession>
<dbReference type="InterPro" id="IPR036322">
    <property type="entry name" value="WD40_repeat_dom_sf"/>
</dbReference>
<keyword evidence="2" id="KW-0677">Repeat</keyword>
<dbReference type="PROSITE" id="PS50181">
    <property type="entry name" value="FBOX"/>
    <property type="match status" value="1"/>
</dbReference>
<dbReference type="PANTHER" id="PTHR19872">
    <property type="entry name" value="UBIQUITIN LIGASE SPECIFICITY FACTOR/HREP PROTEIN"/>
    <property type="match status" value="1"/>
</dbReference>
<dbReference type="InterPro" id="IPR001680">
    <property type="entry name" value="WD40_rpt"/>
</dbReference>